<dbReference type="GO" id="GO:0031072">
    <property type="term" value="F:heat shock protein binding"/>
    <property type="evidence" value="ECO:0007669"/>
    <property type="project" value="TreeGrafter"/>
</dbReference>
<feature type="compositionally biased region" description="Basic and acidic residues" evidence="1">
    <location>
        <begin position="171"/>
        <end position="281"/>
    </location>
</feature>
<evidence type="ECO:0000313" key="3">
    <source>
        <dbReference type="EMBL" id="KAF2797988.1"/>
    </source>
</evidence>
<evidence type="ECO:0000256" key="1">
    <source>
        <dbReference type="SAM" id="MobiDB-lite"/>
    </source>
</evidence>
<dbReference type="AlphaFoldDB" id="A0A6A6XP76"/>
<dbReference type="EMBL" id="MU001794">
    <property type="protein sequence ID" value="KAF2797988.1"/>
    <property type="molecule type" value="Genomic_DNA"/>
</dbReference>
<proteinExistence type="predicted"/>
<dbReference type="PROSITE" id="PS50076">
    <property type="entry name" value="DNAJ_2"/>
    <property type="match status" value="1"/>
</dbReference>
<dbReference type="PANTHER" id="PTHR44144">
    <property type="entry name" value="DNAJ HOMOLOG SUBFAMILY C MEMBER 9"/>
    <property type="match status" value="1"/>
</dbReference>
<dbReference type="GO" id="GO:0005634">
    <property type="term" value="C:nucleus"/>
    <property type="evidence" value="ECO:0007669"/>
    <property type="project" value="TreeGrafter"/>
</dbReference>
<feature type="region of interest" description="Disordered" evidence="1">
    <location>
        <begin position="619"/>
        <end position="653"/>
    </location>
</feature>
<reference evidence="3" key="1">
    <citation type="journal article" date="2020" name="Stud. Mycol.">
        <title>101 Dothideomycetes genomes: a test case for predicting lifestyles and emergence of pathogens.</title>
        <authorList>
            <person name="Haridas S."/>
            <person name="Albert R."/>
            <person name="Binder M."/>
            <person name="Bloem J."/>
            <person name="Labutti K."/>
            <person name="Salamov A."/>
            <person name="Andreopoulos B."/>
            <person name="Baker S."/>
            <person name="Barry K."/>
            <person name="Bills G."/>
            <person name="Bluhm B."/>
            <person name="Cannon C."/>
            <person name="Castanera R."/>
            <person name="Culley D."/>
            <person name="Daum C."/>
            <person name="Ezra D."/>
            <person name="Gonzalez J."/>
            <person name="Henrissat B."/>
            <person name="Kuo A."/>
            <person name="Liang C."/>
            <person name="Lipzen A."/>
            <person name="Lutzoni F."/>
            <person name="Magnuson J."/>
            <person name="Mondo S."/>
            <person name="Nolan M."/>
            <person name="Ohm R."/>
            <person name="Pangilinan J."/>
            <person name="Park H.-J."/>
            <person name="Ramirez L."/>
            <person name="Alfaro M."/>
            <person name="Sun H."/>
            <person name="Tritt A."/>
            <person name="Yoshinaga Y."/>
            <person name="Zwiers L.-H."/>
            <person name="Turgeon B."/>
            <person name="Goodwin S."/>
            <person name="Spatafora J."/>
            <person name="Crous P."/>
            <person name="Grigoriev I."/>
        </authorList>
    </citation>
    <scope>NUCLEOTIDE SEQUENCE</scope>
    <source>
        <strain evidence="3">CBS 109.77</strain>
    </source>
</reference>
<feature type="region of interest" description="Disordered" evidence="1">
    <location>
        <begin position="146"/>
        <end position="520"/>
    </location>
</feature>
<dbReference type="GO" id="GO:0005737">
    <property type="term" value="C:cytoplasm"/>
    <property type="evidence" value="ECO:0007669"/>
    <property type="project" value="TreeGrafter"/>
</dbReference>
<gene>
    <name evidence="3" type="ORF">K505DRAFT_357956</name>
</gene>
<dbReference type="PRINTS" id="PR00625">
    <property type="entry name" value="JDOMAIN"/>
</dbReference>
<keyword evidence="4" id="KW-1185">Reference proteome</keyword>
<feature type="region of interest" description="Disordered" evidence="1">
    <location>
        <begin position="108"/>
        <end position="131"/>
    </location>
</feature>
<organism evidence="3 4">
    <name type="scientific">Melanomma pulvis-pyrius CBS 109.77</name>
    <dbReference type="NCBI Taxonomy" id="1314802"/>
    <lineage>
        <taxon>Eukaryota</taxon>
        <taxon>Fungi</taxon>
        <taxon>Dikarya</taxon>
        <taxon>Ascomycota</taxon>
        <taxon>Pezizomycotina</taxon>
        <taxon>Dothideomycetes</taxon>
        <taxon>Pleosporomycetidae</taxon>
        <taxon>Pleosporales</taxon>
        <taxon>Melanommataceae</taxon>
        <taxon>Melanomma</taxon>
    </lineage>
</organism>
<dbReference type="InterPro" id="IPR052594">
    <property type="entry name" value="J_domain-containing_protein"/>
</dbReference>
<dbReference type="Pfam" id="PF00226">
    <property type="entry name" value="DnaJ"/>
    <property type="match status" value="1"/>
</dbReference>
<dbReference type="InterPro" id="IPR001623">
    <property type="entry name" value="DnaJ_domain"/>
</dbReference>
<feature type="compositionally biased region" description="Acidic residues" evidence="1">
    <location>
        <begin position="638"/>
        <end position="653"/>
    </location>
</feature>
<name>A0A6A6XP76_9PLEO</name>
<accession>A0A6A6XP76</accession>
<feature type="domain" description="J" evidence="2">
    <location>
        <begin position="8"/>
        <end position="76"/>
    </location>
</feature>
<dbReference type="PANTHER" id="PTHR44144:SF1">
    <property type="entry name" value="DNAJ HOMOLOG SUBFAMILY C MEMBER 9"/>
    <property type="match status" value="1"/>
</dbReference>
<feature type="compositionally biased region" description="Basic and acidic residues" evidence="1">
    <location>
        <begin position="413"/>
        <end position="424"/>
    </location>
</feature>
<dbReference type="Gene3D" id="1.10.287.110">
    <property type="entry name" value="DnaJ domain"/>
    <property type="match status" value="1"/>
</dbReference>
<feature type="compositionally biased region" description="Basic and acidic residues" evidence="1">
    <location>
        <begin position="291"/>
        <end position="333"/>
    </location>
</feature>
<protein>
    <submittedName>
        <fullName evidence="3">DnaJ-domain-containing protein</fullName>
    </submittedName>
</protein>
<feature type="compositionally biased region" description="Polar residues" evidence="1">
    <location>
        <begin position="493"/>
        <end position="504"/>
    </location>
</feature>
<dbReference type="OrthoDB" id="10250354at2759"/>
<dbReference type="SMART" id="SM00271">
    <property type="entry name" value="DnaJ"/>
    <property type="match status" value="1"/>
</dbReference>
<feature type="compositionally biased region" description="Basic and acidic residues" evidence="1">
    <location>
        <begin position="119"/>
        <end position="131"/>
    </location>
</feature>
<evidence type="ECO:0000313" key="4">
    <source>
        <dbReference type="Proteomes" id="UP000799757"/>
    </source>
</evidence>
<dbReference type="InterPro" id="IPR036869">
    <property type="entry name" value="J_dom_sf"/>
</dbReference>
<dbReference type="CDD" id="cd06257">
    <property type="entry name" value="DnaJ"/>
    <property type="match status" value="1"/>
</dbReference>
<feature type="compositionally biased region" description="Low complexity" evidence="1">
    <location>
        <begin position="346"/>
        <end position="356"/>
    </location>
</feature>
<dbReference type="Proteomes" id="UP000799757">
    <property type="component" value="Unassembled WGS sequence"/>
</dbReference>
<sequence>MESTLPPDPYKALGLGKDVDAATIKATYRKLVLKCHPDKVKDETLKQQKQEEFHKIQQAYELIGDEDKRKTYDAEVRLDYLRREKLSRSGPHIDVKTGRYEVRTAAPAGATFSASGPSRYEERKTSRSFDEDRFYDERARKYDTYDAYPKHSSSTRTTREKEVPIKVTRVSSDRTRSDQKKTRDREERRDRSGKFVHMEDEVSSNDEKARYEAEYRRRSNDARKLKDEEDARKAAAEARRKADLDRPFYEEPRYDRQRKQSEQESEAMRHILRTKTAEVSDPRPAANRTSSSRDVRPEMYDRSSRRDRESVRRSSARPKEPRPTSRDRDRKGMPEIVDWGDDDRSPPSFKHSSSSPADLHVPRVTPQRSYTESSSRDHRRTETSPSPAFRRSETMPSSSRRKEATPARPSHLRSSEKLAQHEPLSRSPESAFPTVPPPQSASKKYYYPTPQGGVRLSPEDVNLVNGHRTVIHEPTRHRTHSPTPISRPPMGSNRPSDPSIQYQPTGPKLSVPPPPLGRSATMNVAPIRVEERGRSRPALYGEIPKRENARRQNSFSPDTVSYSRKILPDDIRWSRPREPEKDREYAKPTLSRHATVDFDMCNQTLALRLYIKSHLLDPHAARPTPSDFGDAGTVGYVYDDDDDDNDDDDDDDT</sequence>
<evidence type="ECO:0000259" key="2">
    <source>
        <dbReference type="PROSITE" id="PS50076"/>
    </source>
</evidence>
<dbReference type="SUPFAM" id="SSF46565">
    <property type="entry name" value="Chaperone J-domain"/>
    <property type="match status" value="1"/>
</dbReference>